<evidence type="ECO:0000313" key="3">
    <source>
        <dbReference type="Proteomes" id="UP000317940"/>
    </source>
</evidence>
<dbReference type="RefSeq" id="WP_145908781.1">
    <property type="nucleotide sequence ID" value="NZ_BAAAMZ010000002.1"/>
</dbReference>
<dbReference type="Proteomes" id="UP000317940">
    <property type="component" value="Unassembled WGS sequence"/>
</dbReference>
<gene>
    <name evidence="2" type="ORF">FHX73_12266</name>
</gene>
<dbReference type="InterPro" id="IPR002575">
    <property type="entry name" value="Aminoglycoside_PTrfase"/>
</dbReference>
<dbReference type="Gene3D" id="3.90.1200.10">
    <property type="match status" value="1"/>
</dbReference>
<keyword evidence="3" id="KW-1185">Reference proteome</keyword>
<proteinExistence type="predicted"/>
<dbReference type="OrthoDB" id="4020008at2"/>
<dbReference type="InterPro" id="IPR011009">
    <property type="entry name" value="Kinase-like_dom_sf"/>
</dbReference>
<name>A0A561TVL6_9ACTN</name>
<dbReference type="SUPFAM" id="SSF56112">
    <property type="entry name" value="Protein kinase-like (PK-like)"/>
    <property type="match status" value="1"/>
</dbReference>
<organism evidence="2 3">
    <name type="scientific">Kitasatospora viridis</name>
    <dbReference type="NCBI Taxonomy" id="281105"/>
    <lineage>
        <taxon>Bacteria</taxon>
        <taxon>Bacillati</taxon>
        <taxon>Actinomycetota</taxon>
        <taxon>Actinomycetes</taxon>
        <taxon>Kitasatosporales</taxon>
        <taxon>Streptomycetaceae</taxon>
        <taxon>Kitasatospora</taxon>
    </lineage>
</organism>
<protein>
    <submittedName>
        <fullName evidence="2">Phosphotransferase family enzyme</fullName>
    </submittedName>
</protein>
<accession>A0A561TVL6</accession>
<keyword evidence="2" id="KW-0808">Transferase</keyword>
<dbReference type="AlphaFoldDB" id="A0A561TVL6"/>
<dbReference type="EMBL" id="VIWT01000002">
    <property type="protein sequence ID" value="TWF91154.1"/>
    <property type="molecule type" value="Genomic_DNA"/>
</dbReference>
<sequence length="317" mass="34328">MQHHDEKWLAEFARLGHPGAEPLAAGMEGAVYRLGGGLVAKVWAHRSAAELARLQEFCAELAGQGLGFRTPRIHAVHATGLGLCTVEDELSGRPLATALGRDGELPGPEVVDRVLDVLALLAAVPTPERLGLLPVLDETAPLRDGRTGWAEALIALIDRRLDRFGHLLARQVPGLDRRVARLRQLLRSRPAGRDGLVHGDLVTANILVDEDLRPTALLDFGFLTTPGDPAFDAAVTASIVDMYGPRARETEALFDDALVARFGYPRELLLLHRAAYALITSNAYDPAGADGHFRWCVRMLLRKDVAALLDGGNRLVP</sequence>
<evidence type="ECO:0000313" key="2">
    <source>
        <dbReference type="EMBL" id="TWF91154.1"/>
    </source>
</evidence>
<dbReference type="GO" id="GO:0016740">
    <property type="term" value="F:transferase activity"/>
    <property type="evidence" value="ECO:0007669"/>
    <property type="project" value="UniProtKB-KW"/>
</dbReference>
<evidence type="ECO:0000259" key="1">
    <source>
        <dbReference type="Pfam" id="PF01636"/>
    </source>
</evidence>
<comment type="caution">
    <text evidence="2">The sequence shown here is derived from an EMBL/GenBank/DDBJ whole genome shotgun (WGS) entry which is preliminary data.</text>
</comment>
<feature type="domain" description="Aminoglycoside phosphotransferase" evidence="1">
    <location>
        <begin position="20"/>
        <end position="265"/>
    </location>
</feature>
<reference evidence="2 3" key="1">
    <citation type="submission" date="2019-06" db="EMBL/GenBank/DDBJ databases">
        <title>Sequencing the genomes of 1000 actinobacteria strains.</title>
        <authorList>
            <person name="Klenk H.-P."/>
        </authorList>
    </citation>
    <scope>NUCLEOTIDE SEQUENCE [LARGE SCALE GENOMIC DNA]</scope>
    <source>
        <strain evidence="2 3">DSM 44826</strain>
    </source>
</reference>
<dbReference type="Pfam" id="PF01636">
    <property type="entry name" value="APH"/>
    <property type="match status" value="1"/>
</dbReference>